<dbReference type="Pfam" id="PF13320">
    <property type="entry name" value="GH123_cat"/>
    <property type="match status" value="1"/>
</dbReference>
<feature type="chain" id="PRO_5042713774" evidence="1">
    <location>
        <begin position="19"/>
        <end position="590"/>
    </location>
</feature>
<evidence type="ECO:0000313" key="6">
    <source>
        <dbReference type="EMBL" id="MDO6359668.1"/>
    </source>
</evidence>
<feature type="signal peptide" evidence="1">
    <location>
        <begin position="1"/>
        <end position="18"/>
    </location>
</feature>
<dbReference type="Proteomes" id="UP001170023">
    <property type="component" value="Unassembled WGS sequence"/>
</dbReference>
<name>A0A413J8P1_9BACE</name>
<evidence type="ECO:0000313" key="13">
    <source>
        <dbReference type="Proteomes" id="UP000427825"/>
    </source>
</evidence>
<protein>
    <submittedName>
        <fullName evidence="8">DUF4091 domain-containing protein</fullName>
    </submittedName>
    <submittedName>
        <fullName evidence="6">DUF6067 family protein</fullName>
    </submittedName>
</protein>
<dbReference type="EMBL" id="VVYP01000027">
    <property type="protein sequence ID" value="KAA5460184.1"/>
    <property type="molecule type" value="Genomic_DNA"/>
</dbReference>
<evidence type="ECO:0000313" key="7">
    <source>
        <dbReference type="EMBL" id="RGR65466.1"/>
    </source>
</evidence>
<evidence type="ECO:0000313" key="12">
    <source>
        <dbReference type="Proteomes" id="UP000284689"/>
    </source>
</evidence>
<evidence type="ECO:0000313" key="8">
    <source>
        <dbReference type="EMBL" id="RGY27809.1"/>
    </source>
</evidence>
<dbReference type="Proteomes" id="UP000475905">
    <property type="component" value="Unassembled WGS sequence"/>
</dbReference>
<dbReference type="Proteomes" id="UP000284205">
    <property type="component" value="Unassembled WGS sequence"/>
</dbReference>
<dbReference type="AlphaFoldDB" id="A0A413J8P1"/>
<feature type="domain" description="Glycoside hydrolase 123 N-terminal" evidence="3">
    <location>
        <begin position="54"/>
        <end position="197"/>
    </location>
</feature>
<dbReference type="Proteomes" id="UP000284431">
    <property type="component" value="Unassembled WGS sequence"/>
</dbReference>
<dbReference type="EMBL" id="QSCS01000006">
    <property type="protein sequence ID" value="RGY27809.1"/>
    <property type="molecule type" value="Genomic_DNA"/>
</dbReference>
<dbReference type="Proteomes" id="UP000427825">
    <property type="component" value="Unassembled WGS sequence"/>
</dbReference>
<dbReference type="EMBL" id="JAUONL010000021">
    <property type="protein sequence ID" value="MDO6359668.1"/>
    <property type="molecule type" value="Genomic_DNA"/>
</dbReference>
<dbReference type="EMBL" id="QSJD01000006">
    <property type="protein sequence ID" value="RHD51115.1"/>
    <property type="molecule type" value="Genomic_DNA"/>
</dbReference>
<evidence type="ECO:0000313" key="10">
    <source>
        <dbReference type="Proteomes" id="UP000284205"/>
    </source>
</evidence>
<dbReference type="Proteomes" id="UP000284689">
    <property type="component" value="Unassembled WGS sequence"/>
</dbReference>
<organism evidence="8 11">
    <name type="scientific">Bacteroides caccae</name>
    <dbReference type="NCBI Taxonomy" id="47678"/>
    <lineage>
        <taxon>Bacteria</taxon>
        <taxon>Pseudomonadati</taxon>
        <taxon>Bacteroidota</taxon>
        <taxon>Bacteroidia</taxon>
        <taxon>Bacteroidales</taxon>
        <taxon>Bacteroidaceae</taxon>
        <taxon>Bacteroides</taxon>
    </lineage>
</organism>
<reference evidence="13 14" key="2">
    <citation type="journal article" date="2019" name="Nat. Med.">
        <title>A library of human gut bacterial isolates paired with longitudinal multiomics data enables mechanistic microbiome research.</title>
        <authorList>
            <person name="Poyet M."/>
            <person name="Groussin M."/>
            <person name="Gibbons S.M."/>
            <person name="Avila-Pacheco J."/>
            <person name="Jiang X."/>
            <person name="Kearney S.M."/>
            <person name="Perrotta A.R."/>
            <person name="Berdy B."/>
            <person name="Zhao S."/>
            <person name="Lieberman T.D."/>
            <person name="Swanson P.K."/>
            <person name="Smith M."/>
            <person name="Roesemann S."/>
            <person name="Alexander J.E."/>
            <person name="Rich S.A."/>
            <person name="Livny J."/>
            <person name="Vlamakis H."/>
            <person name="Clish C."/>
            <person name="Bullock K."/>
            <person name="Deik A."/>
            <person name="Scott J."/>
            <person name="Pierce K.A."/>
            <person name="Xavier R.J."/>
            <person name="Alm E.J."/>
        </authorList>
    </citation>
    <scope>NUCLEOTIDE SEQUENCE [LARGE SCALE GENOMIC DNA]</scope>
    <source>
        <strain evidence="5 13">BIOML-A25</strain>
        <strain evidence="4 14">BIOML-A31</strain>
    </source>
</reference>
<dbReference type="Pfam" id="PF22680">
    <property type="entry name" value="Glyco_hydro_123_N_2"/>
    <property type="match status" value="1"/>
</dbReference>
<evidence type="ECO:0000313" key="5">
    <source>
        <dbReference type="EMBL" id="KAA5470186.1"/>
    </source>
</evidence>
<evidence type="ECO:0000313" key="11">
    <source>
        <dbReference type="Proteomes" id="UP000284431"/>
    </source>
</evidence>
<dbReference type="InterPro" id="IPR025150">
    <property type="entry name" value="GH123_cat"/>
</dbReference>
<feature type="domain" description="Glycoside hydrolase 123 catalytic" evidence="2">
    <location>
        <begin position="230"/>
        <end position="541"/>
    </location>
</feature>
<reference evidence="10 11" key="1">
    <citation type="submission" date="2018-08" db="EMBL/GenBank/DDBJ databases">
        <title>A genome reference for cultivated species of the human gut microbiota.</title>
        <authorList>
            <person name="Zou Y."/>
            <person name="Xue W."/>
            <person name="Luo G."/>
        </authorList>
    </citation>
    <scope>NUCLEOTIDE SEQUENCE [LARGE SCALE GENOMIC DNA]</scope>
    <source>
        <strain evidence="7 10">AF24-29LB</strain>
        <strain evidence="9 12">AM31-16AC</strain>
        <strain evidence="8 11">OF02-6LB</strain>
    </source>
</reference>
<dbReference type="EMBL" id="VVYJ01000023">
    <property type="protein sequence ID" value="KAA5470186.1"/>
    <property type="molecule type" value="Genomic_DNA"/>
</dbReference>
<dbReference type="InterPro" id="IPR053850">
    <property type="entry name" value="Glyco_hydro_123_N_2"/>
</dbReference>
<proteinExistence type="predicted"/>
<dbReference type="EMBL" id="QRUO01000038">
    <property type="protein sequence ID" value="RGR65466.1"/>
    <property type="molecule type" value="Genomic_DNA"/>
</dbReference>
<evidence type="ECO:0000313" key="14">
    <source>
        <dbReference type="Proteomes" id="UP000475905"/>
    </source>
</evidence>
<evidence type="ECO:0000313" key="9">
    <source>
        <dbReference type="EMBL" id="RHD51115.1"/>
    </source>
</evidence>
<evidence type="ECO:0000313" key="4">
    <source>
        <dbReference type="EMBL" id="KAA5460184.1"/>
    </source>
</evidence>
<evidence type="ECO:0000259" key="2">
    <source>
        <dbReference type="Pfam" id="PF13320"/>
    </source>
</evidence>
<keyword evidence="1" id="KW-0732">Signal</keyword>
<accession>A0A413J8P1</accession>
<gene>
    <name evidence="9" type="ORF">DW794_05975</name>
    <name evidence="7" type="ORF">DWY26_22140</name>
    <name evidence="8" type="ORF">DXA49_05105</name>
    <name evidence="4" type="ORF">F2Y36_18440</name>
    <name evidence="5" type="ORF">F2Y39_22110</name>
    <name evidence="6" type="ORF">Q4469_18650</name>
</gene>
<evidence type="ECO:0000259" key="3">
    <source>
        <dbReference type="Pfam" id="PF22680"/>
    </source>
</evidence>
<dbReference type="RefSeq" id="WP_005677643.1">
    <property type="nucleotide sequence ID" value="NZ_CP022412.2"/>
</dbReference>
<sequence length="590" mass="68692">MKYLFIMLLLGWTVYASAQQTKKYPLEQYEELTDNKPHDSSKIWSQVVQPRFAWGSIDVRYPKKSVPKKLLHSTKQVLRGWKGERVHAQAVLYTANDLHQVQLETSALTNGNHTIPATAISTYFVRYVMTDELNKDGKGGCGKRPFTTEWDSSLVADVLDITKQIEVKACTTQPIWLKIRIPSDIKAGIYKGHLTVRGNNLSPQTLAYQIEIVDRLLPPPPQWTIHLDLWQNPYSVARYHEVELWSKAHFDAMRPIMKMLADAGQKVITTSIMHKPWAGQTQDHFDSMITRIKKVDGSWFYDYAVFDKWVEFMMNEIGIRKQINCYTIIPWNLQFDYYDEATNRILFINTKPGDSAYNDYWGAFLKDFSKHLRKKGWFEKTTIAMDERPMEAMQEAISVIKQADPAFKISLAGKYHDELEADLYDLCIPYTYKFPDKVKAERRRQGKVSTFYTCCKEAFPNTFTFSQPVEATWTLIHTAAADYDGYLRWSFNSWTEQPLQDSRFRSWAAGDCYSIYPGPRSSIRFERLVEGVQAFEKIRILKTEFCIKNAHKKQKQLERLLSGFMPGKKVNYQKIAPQMVKELHDFLNQR</sequence>
<reference evidence="6" key="3">
    <citation type="submission" date="2023-07" db="EMBL/GenBank/DDBJ databases">
        <title>Whole Genome Sequencing of Colonoscopy isolates.</title>
        <authorList>
            <person name="Surve S.V."/>
            <person name="Valls R.A."/>
            <person name="Barrak K.E."/>
            <person name="Gardner T.B."/>
            <person name="O'Toole G.A."/>
        </authorList>
    </citation>
    <scope>NUCLEOTIDE SEQUENCE</scope>
    <source>
        <strain evidence="6">GP0119</strain>
    </source>
</reference>
<evidence type="ECO:0000256" key="1">
    <source>
        <dbReference type="SAM" id="SignalP"/>
    </source>
</evidence>
<comment type="caution">
    <text evidence="8">The sequence shown here is derived from an EMBL/GenBank/DDBJ whole genome shotgun (WGS) entry which is preliminary data.</text>
</comment>
<dbReference type="KEGG" id="bcac:CGC64_09405"/>